<feature type="compositionally biased region" description="Polar residues" evidence="3">
    <location>
        <begin position="15"/>
        <end position="26"/>
    </location>
</feature>
<feature type="region of interest" description="Disordered" evidence="3">
    <location>
        <begin position="498"/>
        <end position="517"/>
    </location>
</feature>
<dbReference type="RefSeq" id="WP_108151210.1">
    <property type="nucleotide sequence ID" value="NZ_CP026304.1"/>
</dbReference>
<dbReference type="Gene3D" id="3.40.50.300">
    <property type="entry name" value="P-loop containing nucleotide triphosphate hydrolases"/>
    <property type="match status" value="2"/>
</dbReference>
<feature type="compositionally biased region" description="Basic and acidic residues" evidence="3">
    <location>
        <begin position="1"/>
        <end position="10"/>
    </location>
</feature>
<dbReference type="PANTHER" id="PTHR24220">
    <property type="entry name" value="IMPORT ATP-BINDING PROTEIN"/>
    <property type="match status" value="1"/>
</dbReference>
<dbReference type="AlphaFoldDB" id="A0A2R4T679"/>
<dbReference type="SUPFAM" id="SSF52540">
    <property type="entry name" value="P-loop containing nucleoside triphosphate hydrolases"/>
    <property type="match status" value="2"/>
</dbReference>
<feature type="domain" description="ABC transporter" evidence="4">
    <location>
        <begin position="274"/>
        <end position="515"/>
    </location>
</feature>
<sequence length="517" mass="54850">MSDTAHHDTRAVPADQTSQQDPSSPVATVTDLKITLPDGPVLLQTVSAAFHAGRVTALTGASGSGKTTLLRALIGHIPPGAAISGGTLEVLGHHTPTLAPEQLRNLRRSRIAFVGQDPGSALNPRMKVRQLVAEVARDRSDANVLGLLRECRLPVDDGLPERRPTALSGGQQRRVAFARALARTPDVLLLDEPTAGLDAALRDEIATLLRDLAATRGLAVVMATHDPHLVRSYADDVIQLASPAFRSLPVQKAPTPATRPIPATRETERNGLAARSVSVAFRHRGGSHLALDAVDFTAPAGSATAIVGPSGSGKTTLLRVLAGLHPPETGHLTLDGRSLAHTARRRTREDQRRIQFVPQNPLAALNPSHTVAAALARPLRLHAGLPRTDIPGRIAELLKQVELPGDFAGRYPAELSGGQRQRVSIARALAAAPDVLLCDEITSALDPATATAVMDLLTRLRTEHAMTIAMVSHELHLIAAYTDTVHILDAGQMREHGSTTTLMPAYSRGPEGRRATS</sequence>
<keyword evidence="6" id="KW-1185">Reference proteome</keyword>
<dbReference type="EMBL" id="CP026304">
    <property type="protein sequence ID" value="AVZ74596.1"/>
    <property type="molecule type" value="Genomic_DNA"/>
</dbReference>
<dbReference type="GeneID" id="55658107"/>
<dbReference type="PROSITE" id="PS50893">
    <property type="entry name" value="ABC_TRANSPORTER_2"/>
    <property type="match status" value="2"/>
</dbReference>
<dbReference type="SMART" id="SM00382">
    <property type="entry name" value="AAA"/>
    <property type="match status" value="2"/>
</dbReference>
<dbReference type="InterPro" id="IPR027417">
    <property type="entry name" value="P-loop_NTPase"/>
</dbReference>
<dbReference type="InterPro" id="IPR017871">
    <property type="entry name" value="ABC_transporter-like_CS"/>
</dbReference>
<feature type="domain" description="ABC transporter" evidence="4">
    <location>
        <begin position="27"/>
        <end position="267"/>
    </location>
</feature>
<dbReference type="PROSITE" id="PS00211">
    <property type="entry name" value="ABC_TRANSPORTER_1"/>
    <property type="match status" value="2"/>
</dbReference>
<keyword evidence="2 5" id="KW-0067">ATP-binding</keyword>
<accession>A0A2R4T679</accession>
<evidence type="ECO:0000256" key="1">
    <source>
        <dbReference type="ARBA" id="ARBA00022741"/>
    </source>
</evidence>
<dbReference type="Pfam" id="PF00005">
    <property type="entry name" value="ABC_tran"/>
    <property type="match status" value="2"/>
</dbReference>
<evidence type="ECO:0000259" key="4">
    <source>
        <dbReference type="PROSITE" id="PS50893"/>
    </source>
</evidence>
<dbReference type="CDD" id="cd03257">
    <property type="entry name" value="ABC_NikE_OppD_transporters"/>
    <property type="match status" value="2"/>
</dbReference>
<dbReference type="KEGG" id="slk:SLUN_22925"/>
<evidence type="ECO:0000313" key="6">
    <source>
        <dbReference type="Proteomes" id="UP000244201"/>
    </source>
</evidence>
<dbReference type="GO" id="GO:0005886">
    <property type="term" value="C:plasma membrane"/>
    <property type="evidence" value="ECO:0007669"/>
    <property type="project" value="TreeGrafter"/>
</dbReference>
<dbReference type="GO" id="GO:0022857">
    <property type="term" value="F:transmembrane transporter activity"/>
    <property type="evidence" value="ECO:0007669"/>
    <property type="project" value="TreeGrafter"/>
</dbReference>
<dbReference type="InterPro" id="IPR003593">
    <property type="entry name" value="AAA+_ATPase"/>
</dbReference>
<dbReference type="GO" id="GO:0016887">
    <property type="term" value="F:ATP hydrolysis activity"/>
    <property type="evidence" value="ECO:0007669"/>
    <property type="project" value="InterPro"/>
</dbReference>
<gene>
    <name evidence="5" type="ORF">SLUN_22925</name>
</gene>
<protein>
    <submittedName>
        <fullName evidence="5">ABC transporter ATP-binding protein</fullName>
    </submittedName>
</protein>
<proteinExistence type="predicted"/>
<reference evidence="5 6" key="1">
    <citation type="submission" date="2018-01" db="EMBL/GenBank/DDBJ databases">
        <title>Complete genome sequence of Streptomyces lunaelactis MM109T, a Ferroverdin A producer isolated from cave moonmilk deposits.</title>
        <authorList>
            <person name="Naome A."/>
            <person name="Martinet L."/>
            <person name="Maciejewska M."/>
            <person name="Anderssen S."/>
            <person name="Adam D."/>
            <person name="Tenconi E."/>
            <person name="Deflandre B."/>
            <person name="Arguelles-Arias A."/>
            <person name="Calusinska M."/>
            <person name="Copieters W."/>
            <person name="Karim L."/>
            <person name="Hanikenne M."/>
            <person name="Baurain D."/>
            <person name="van Wezel G."/>
            <person name="Smargiasso N."/>
            <person name="de Pauw E."/>
            <person name="Delfosse P."/>
            <person name="Rigali S."/>
        </authorList>
    </citation>
    <scope>NUCLEOTIDE SEQUENCE [LARGE SCALE GENOMIC DNA]</scope>
    <source>
        <strain evidence="5 6">MM109</strain>
    </source>
</reference>
<dbReference type="InterPro" id="IPR003439">
    <property type="entry name" value="ABC_transporter-like_ATP-bd"/>
</dbReference>
<evidence type="ECO:0000256" key="2">
    <source>
        <dbReference type="ARBA" id="ARBA00022840"/>
    </source>
</evidence>
<organism evidence="5 6">
    <name type="scientific">Streptomyces lunaelactis</name>
    <dbReference type="NCBI Taxonomy" id="1535768"/>
    <lineage>
        <taxon>Bacteria</taxon>
        <taxon>Bacillati</taxon>
        <taxon>Actinomycetota</taxon>
        <taxon>Actinomycetes</taxon>
        <taxon>Kitasatosporales</taxon>
        <taxon>Streptomycetaceae</taxon>
        <taxon>Streptomyces</taxon>
    </lineage>
</organism>
<name>A0A2R4T679_9ACTN</name>
<dbReference type="OrthoDB" id="2986442at2"/>
<keyword evidence="1" id="KW-0547">Nucleotide-binding</keyword>
<feature type="region of interest" description="Disordered" evidence="3">
    <location>
        <begin position="1"/>
        <end position="26"/>
    </location>
</feature>
<dbReference type="InterPro" id="IPR015854">
    <property type="entry name" value="ABC_transpr_LolD-like"/>
</dbReference>
<evidence type="ECO:0000256" key="3">
    <source>
        <dbReference type="SAM" id="MobiDB-lite"/>
    </source>
</evidence>
<evidence type="ECO:0000313" key="5">
    <source>
        <dbReference type="EMBL" id="AVZ74596.1"/>
    </source>
</evidence>
<dbReference type="GO" id="GO:0005524">
    <property type="term" value="F:ATP binding"/>
    <property type="evidence" value="ECO:0007669"/>
    <property type="project" value="UniProtKB-KW"/>
</dbReference>
<dbReference type="Proteomes" id="UP000244201">
    <property type="component" value="Chromosome"/>
</dbReference>